<reference evidence="2" key="1">
    <citation type="submission" date="2021-03" db="EMBL/GenBank/DDBJ databases">
        <title>Draft genome sequence of rust myrtle Austropuccinia psidii MF-1, a brazilian biotype.</title>
        <authorList>
            <person name="Quecine M.C."/>
            <person name="Pachon D.M.R."/>
            <person name="Bonatelli M.L."/>
            <person name="Correr F.H."/>
            <person name="Franceschini L.M."/>
            <person name="Leite T.F."/>
            <person name="Margarido G.R.A."/>
            <person name="Almeida C.A."/>
            <person name="Ferrarezi J.A."/>
            <person name="Labate C.A."/>
        </authorList>
    </citation>
    <scope>NUCLEOTIDE SEQUENCE</scope>
    <source>
        <strain evidence="2">MF-1</strain>
    </source>
</reference>
<organism evidence="2 3">
    <name type="scientific">Austropuccinia psidii MF-1</name>
    <dbReference type="NCBI Taxonomy" id="1389203"/>
    <lineage>
        <taxon>Eukaryota</taxon>
        <taxon>Fungi</taxon>
        <taxon>Dikarya</taxon>
        <taxon>Basidiomycota</taxon>
        <taxon>Pucciniomycotina</taxon>
        <taxon>Pucciniomycetes</taxon>
        <taxon>Pucciniales</taxon>
        <taxon>Sphaerophragmiaceae</taxon>
        <taxon>Austropuccinia</taxon>
    </lineage>
</organism>
<dbReference type="EMBL" id="AVOT02147477">
    <property type="protein sequence ID" value="MBW0592280.1"/>
    <property type="molecule type" value="Genomic_DNA"/>
</dbReference>
<feature type="compositionally biased region" description="Polar residues" evidence="1">
    <location>
        <begin position="96"/>
        <end position="106"/>
    </location>
</feature>
<sequence>MSHSNRDKSHSESSDRRINEPVKKVLHFLKGKILVIASTNTSRCHELMEHPPTVPIGAQNSEILKWMESNIIQTSNQEKKYWNHRRREARKGEASVASTSKLQANQPPKEGKKNKK</sequence>
<feature type="region of interest" description="Disordered" evidence="1">
    <location>
        <begin position="1"/>
        <end position="20"/>
    </location>
</feature>
<gene>
    <name evidence="2" type="ORF">O181_131995</name>
</gene>
<evidence type="ECO:0000256" key="1">
    <source>
        <dbReference type="SAM" id="MobiDB-lite"/>
    </source>
</evidence>
<evidence type="ECO:0000313" key="2">
    <source>
        <dbReference type="EMBL" id="MBW0592280.1"/>
    </source>
</evidence>
<name>A0A9Q3QCG9_9BASI</name>
<protein>
    <submittedName>
        <fullName evidence="2">Uncharacterized protein</fullName>
    </submittedName>
</protein>
<dbReference type="AlphaFoldDB" id="A0A9Q3QCG9"/>
<evidence type="ECO:0000313" key="3">
    <source>
        <dbReference type="Proteomes" id="UP000765509"/>
    </source>
</evidence>
<dbReference type="Proteomes" id="UP000765509">
    <property type="component" value="Unassembled WGS sequence"/>
</dbReference>
<comment type="caution">
    <text evidence="2">The sequence shown here is derived from an EMBL/GenBank/DDBJ whole genome shotgun (WGS) entry which is preliminary data.</text>
</comment>
<accession>A0A9Q3QCG9</accession>
<proteinExistence type="predicted"/>
<keyword evidence="3" id="KW-1185">Reference proteome</keyword>
<feature type="region of interest" description="Disordered" evidence="1">
    <location>
        <begin position="77"/>
        <end position="116"/>
    </location>
</feature>